<keyword evidence="1" id="KW-0472">Membrane</keyword>
<evidence type="ECO:0000256" key="1">
    <source>
        <dbReference type="SAM" id="Phobius"/>
    </source>
</evidence>
<sequence length="173" mass="19096">MAAASDNQAWWLKPLSECQRELNADSNGLSDAEALSRLSKYGPNIFRDHHELPLFIQFLSRLKNPLIILLLVASAISAFTGEMTDFVIIMVMVISSVTLDFVQEHRASKAAESLRRSISVRAIVMRDNKALEVPLVNVVPGDIVLLSAGDIVPADGFVLEANDFFRQASITDR</sequence>
<dbReference type="Gene3D" id="1.20.1110.10">
    <property type="entry name" value="Calcium-transporting ATPase, transmembrane domain"/>
    <property type="match status" value="1"/>
</dbReference>
<dbReference type="InterPro" id="IPR004014">
    <property type="entry name" value="ATPase_P-typ_cation-transptr_N"/>
</dbReference>
<gene>
    <name evidence="3" type="ORF">SAMN05421882_100855</name>
</gene>
<dbReference type="Pfam" id="PF00122">
    <property type="entry name" value="E1-E2_ATPase"/>
    <property type="match status" value="1"/>
</dbReference>
<dbReference type="InterPro" id="IPR023298">
    <property type="entry name" value="ATPase_P-typ_TM_dom_sf"/>
</dbReference>
<dbReference type="SUPFAM" id="SSF81665">
    <property type="entry name" value="Calcium ATPase, transmembrane domain M"/>
    <property type="match status" value="1"/>
</dbReference>
<dbReference type="InterPro" id="IPR008250">
    <property type="entry name" value="ATPase_P-typ_transduc_dom_A_sf"/>
</dbReference>
<reference evidence="3 4" key="1">
    <citation type="submission" date="2016-10" db="EMBL/GenBank/DDBJ databases">
        <authorList>
            <person name="de Groot N.N."/>
        </authorList>
    </citation>
    <scope>NUCLEOTIDE SEQUENCE [LARGE SCALE GENOMIC DNA]</scope>
    <source>
        <strain evidence="3 4">Nm110</strain>
    </source>
</reference>
<keyword evidence="1" id="KW-1133">Transmembrane helix</keyword>
<dbReference type="AlphaFoldDB" id="A0A1H2ST79"/>
<dbReference type="Gene3D" id="2.70.150.10">
    <property type="entry name" value="Calcium-transporting ATPase, cytoplasmic transduction domain A"/>
    <property type="match status" value="1"/>
</dbReference>
<accession>A0A1H2ST79</accession>
<organism evidence="3 4">
    <name type="scientific">Nitrosomonas communis</name>
    <dbReference type="NCBI Taxonomy" id="44574"/>
    <lineage>
        <taxon>Bacteria</taxon>
        <taxon>Pseudomonadati</taxon>
        <taxon>Pseudomonadota</taxon>
        <taxon>Betaproteobacteria</taxon>
        <taxon>Nitrosomonadales</taxon>
        <taxon>Nitrosomonadaceae</taxon>
        <taxon>Nitrosomonas</taxon>
    </lineage>
</organism>
<dbReference type="Proteomes" id="UP000183454">
    <property type="component" value="Unassembled WGS sequence"/>
</dbReference>
<evidence type="ECO:0000313" key="4">
    <source>
        <dbReference type="Proteomes" id="UP000183454"/>
    </source>
</evidence>
<evidence type="ECO:0000259" key="2">
    <source>
        <dbReference type="SMART" id="SM00831"/>
    </source>
</evidence>
<dbReference type="SMART" id="SM00831">
    <property type="entry name" value="Cation_ATPase_N"/>
    <property type="match status" value="1"/>
</dbReference>
<dbReference type="PANTHER" id="PTHR42861">
    <property type="entry name" value="CALCIUM-TRANSPORTING ATPASE"/>
    <property type="match status" value="1"/>
</dbReference>
<dbReference type="SUPFAM" id="SSF81653">
    <property type="entry name" value="Calcium ATPase, transduction domain A"/>
    <property type="match status" value="1"/>
</dbReference>
<name>A0A1H2ST79_9PROT</name>
<keyword evidence="1" id="KW-0812">Transmembrane</keyword>
<feature type="domain" description="Cation-transporting P-type ATPase N-terminal" evidence="2">
    <location>
        <begin position="9"/>
        <end position="82"/>
    </location>
</feature>
<evidence type="ECO:0000313" key="3">
    <source>
        <dbReference type="EMBL" id="SDW34737.1"/>
    </source>
</evidence>
<proteinExistence type="predicted"/>
<protein>
    <submittedName>
        <fullName evidence="3">Mg2+-importing ATPase</fullName>
    </submittedName>
</protein>
<dbReference type="EMBL" id="FNNH01000008">
    <property type="protein sequence ID" value="SDW34737.1"/>
    <property type="molecule type" value="Genomic_DNA"/>
</dbReference>
<feature type="transmembrane region" description="Helical" evidence="1">
    <location>
        <begin position="62"/>
        <end position="80"/>
    </location>
</feature>
<dbReference type="Pfam" id="PF00690">
    <property type="entry name" value="Cation_ATPase_N"/>
    <property type="match status" value="1"/>
</dbReference>
<dbReference type="InterPro" id="IPR059000">
    <property type="entry name" value="ATPase_P-type_domA"/>
</dbReference>